<dbReference type="SMART" id="SM00642">
    <property type="entry name" value="Aamy"/>
    <property type="match status" value="1"/>
</dbReference>
<evidence type="ECO:0000259" key="2">
    <source>
        <dbReference type="SMART" id="SM00642"/>
    </source>
</evidence>
<sequence>MQRQSIRMYAEAIAFDVVKVYLSKGYYNGISPKFYIKDTLTTEQKLLHGDMGQEENGFNTYLLHASVILGRSYVISDAYGLTCYVDFSPIALTKEFDDLFYYDGDDLGAHYTPGVTTFKVWSPLSTEVTLKVFRNGTTLFFPMKREEKGVYSAKVFKDLDNWNYLYEIKMNEDSVESCDPYAYASTANMASSVVIDLNKVKPKKYPLKAVEHYTDAIIYEVGVRDFSMDGYGGLRHKGKFLAFSETGNKTVMGHSTGVDYLEKLGITHVQLMPINDFATVDEDHPYDLYNWGYDPAQYNVTEGSYVTLPNDGYRRIRECQEMIDNLHRHRMRVIIDVVYNHMHDVNKNTLEKTCPYYFFRRDENGNLSNGSWCGNDLNSKGKMCRKYILDTLKRWQVLYGADGFRMDLMGIVDIETVNMILAQGKKIDPSFMLYGEGWNMGTAIPENERTTIENNHQTPGVGFFNDHFRDTLRGNNQIETKGYVSGDTYKTNEAIICMADYQKFYSIEQNLNYIECHDNATMYDKINVSNVEENDLCKERRCLMGIGMTIFAQGIPFLHAGQEFFDTKQGNNNSYNAGDMVNQLDWGRRDRYIEVTKDVALFIKLRKNNKCFRMFDYDDMRAHLEINNLNHRMIEYHVWQDEGEYRDFRIYFNPSYDKIDVEIDDDYKVLYCMENESIVNRHMTVTGVSMVICAR</sequence>
<reference evidence="4" key="1">
    <citation type="submission" date="2016-10" db="EMBL/GenBank/DDBJ databases">
        <authorList>
            <person name="Varghese N."/>
        </authorList>
    </citation>
    <scope>NUCLEOTIDE SEQUENCE [LARGE SCALE GENOMIC DNA]</scope>
    <source>
        <strain evidence="4">DSM 20406</strain>
    </source>
</reference>
<dbReference type="GeneID" id="54120236"/>
<dbReference type="InterPro" id="IPR011840">
    <property type="entry name" value="PulA_typeI"/>
</dbReference>
<dbReference type="PANTHER" id="PTHR43002">
    <property type="entry name" value="GLYCOGEN DEBRANCHING ENZYME"/>
    <property type="match status" value="1"/>
</dbReference>
<dbReference type="Gene3D" id="3.20.20.80">
    <property type="entry name" value="Glycosidases"/>
    <property type="match status" value="1"/>
</dbReference>
<evidence type="ECO:0000256" key="1">
    <source>
        <dbReference type="ARBA" id="ARBA00008061"/>
    </source>
</evidence>
<dbReference type="Gene3D" id="2.60.40.10">
    <property type="entry name" value="Immunoglobulins"/>
    <property type="match status" value="1"/>
</dbReference>
<dbReference type="STRING" id="322505.SAMN04487836_1444"/>
<accession>A0A1H6SNX5</accession>
<dbReference type="GO" id="GO:0004553">
    <property type="term" value="F:hydrolase activity, hydrolyzing O-glycosyl compounds"/>
    <property type="evidence" value="ECO:0007669"/>
    <property type="project" value="InterPro"/>
</dbReference>
<comment type="similarity">
    <text evidence="1">Belongs to the glycosyl hydrolase 13 family.</text>
</comment>
<evidence type="ECO:0000313" key="3">
    <source>
        <dbReference type="EMBL" id="SEI67604.1"/>
    </source>
</evidence>
<evidence type="ECO:0000313" key="4">
    <source>
        <dbReference type="Proteomes" id="UP000183028"/>
    </source>
</evidence>
<dbReference type="SUPFAM" id="SSF81296">
    <property type="entry name" value="E set domains"/>
    <property type="match status" value="1"/>
</dbReference>
<dbReference type="CDD" id="cd11341">
    <property type="entry name" value="AmyAc_Pullulanase_LD-like"/>
    <property type="match status" value="1"/>
</dbReference>
<dbReference type="AlphaFoldDB" id="A0A1H6SNX5"/>
<protein>
    <submittedName>
        <fullName evidence="3">Pullulanase</fullName>
    </submittedName>
</protein>
<dbReference type="InterPro" id="IPR017853">
    <property type="entry name" value="GH"/>
</dbReference>
<dbReference type="InterPro" id="IPR006047">
    <property type="entry name" value="GH13_cat_dom"/>
</dbReference>
<proteinExistence type="inferred from homology"/>
<dbReference type="Pfam" id="PF00128">
    <property type="entry name" value="Alpha-amylase"/>
    <property type="match status" value="1"/>
</dbReference>
<dbReference type="CDD" id="cd02860">
    <property type="entry name" value="E_set_Pullulanase"/>
    <property type="match status" value="1"/>
</dbReference>
<dbReference type="eggNOG" id="COG1523">
    <property type="taxonomic scope" value="Bacteria"/>
</dbReference>
<dbReference type="NCBIfam" id="TIGR02104">
    <property type="entry name" value="pulA_typeI"/>
    <property type="match status" value="1"/>
</dbReference>
<keyword evidence="4" id="KW-1185">Reference proteome</keyword>
<gene>
    <name evidence="3" type="ORF">SAMN04487834_10168</name>
</gene>
<dbReference type="SUPFAM" id="SSF51445">
    <property type="entry name" value="(Trans)glycosidases"/>
    <property type="match status" value="1"/>
</dbReference>
<dbReference type="GO" id="GO:0005975">
    <property type="term" value="P:carbohydrate metabolic process"/>
    <property type="evidence" value="ECO:0007669"/>
    <property type="project" value="InterPro"/>
</dbReference>
<dbReference type="Pfam" id="PF02922">
    <property type="entry name" value="CBM_48"/>
    <property type="match status" value="1"/>
</dbReference>
<dbReference type="EMBL" id="FNYK01000016">
    <property type="protein sequence ID" value="SEI67604.1"/>
    <property type="molecule type" value="Genomic_DNA"/>
</dbReference>
<dbReference type="OrthoDB" id="9761875at2"/>
<feature type="domain" description="Glycosyl hydrolase family 13 catalytic" evidence="2">
    <location>
        <begin position="250"/>
        <end position="603"/>
    </location>
</feature>
<dbReference type="Proteomes" id="UP000183028">
    <property type="component" value="Unassembled WGS sequence"/>
</dbReference>
<name>A0A1H6SNX5_9FIRM</name>
<dbReference type="InterPro" id="IPR004193">
    <property type="entry name" value="Glyco_hydro_13_N"/>
</dbReference>
<organism evidence="3 4">
    <name type="scientific">Sharpea azabuensis</name>
    <dbReference type="NCBI Taxonomy" id="322505"/>
    <lineage>
        <taxon>Bacteria</taxon>
        <taxon>Bacillati</taxon>
        <taxon>Bacillota</taxon>
        <taxon>Erysipelotrichia</taxon>
        <taxon>Erysipelotrichales</taxon>
        <taxon>Coprobacillaceae</taxon>
        <taxon>Sharpea</taxon>
    </lineage>
</organism>
<dbReference type="Gene3D" id="2.60.40.2320">
    <property type="match status" value="1"/>
</dbReference>
<dbReference type="InterPro" id="IPR013783">
    <property type="entry name" value="Ig-like_fold"/>
</dbReference>
<dbReference type="InterPro" id="IPR014756">
    <property type="entry name" value="Ig_E-set"/>
</dbReference>
<dbReference type="RefSeq" id="WP_033162833.1">
    <property type="nucleotide sequence ID" value="NZ_CACVTN010000047.1"/>
</dbReference>